<keyword evidence="3" id="KW-0072">Autophagy</keyword>
<evidence type="ECO:0000256" key="2">
    <source>
        <dbReference type="ARBA" id="ARBA00018874"/>
    </source>
</evidence>
<dbReference type="Proteomes" id="UP000567179">
    <property type="component" value="Unassembled WGS sequence"/>
</dbReference>
<comment type="caution">
    <text evidence="4">The sequence shown here is derived from an EMBL/GenBank/DDBJ whole genome shotgun (WGS) entry which is preliminary data.</text>
</comment>
<evidence type="ECO:0000313" key="5">
    <source>
        <dbReference type="Proteomes" id="UP000567179"/>
    </source>
</evidence>
<name>A0A8H5B7H1_9AGAR</name>
<dbReference type="GO" id="GO:0000045">
    <property type="term" value="P:autophagosome assembly"/>
    <property type="evidence" value="ECO:0007669"/>
    <property type="project" value="TreeGrafter"/>
</dbReference>
<keyword evidence="5" id="KW-1185">Reference proteome</keyword>
<gene>
    <name evidence="4" type="ORF">D9619_012096</name>
</gene>
<dbReference type="GO" id="GO:0019901">
    <property type="term" value="F:protein kinase binding"/>
    <property type="evidence" value="ECO:0007669"/>
    <property type="project" value="TreeGrafter"/>
</dbReference>
<evidence type="ECO:0000256" key="1">
    <source>
        <dbReference type="ARBA" id="ARBA00007130"/>
    </source>
</evidence>
<evidence type="ECO:0000256" key="3">
    <source>
        <dbReference type="ARBA" id="ARBA00023006"/>
    </source>
</evidence>
<dbReference type="EMBL" id="JAACJJ010000031">
    <property type="protein sequence ID" value="KAF5318184.1"/>
    <property type="molecule type" value="Genomic_DNA"/>
</dbReference>
<organism evidence="4 5">
    <name type="scientific">Psilocybe cf. subviscida</name>
    <dbReference type="NCBI Taxonomy" id="2480587"/>
    <lineage>
        <taxon>Eukaryota</taxon>
        <taxon>Fungi</taxon>
        <taxon>Dikarya</taxon>
        <taxon>Basidiomycota</taxon>
        <taxon>Agaricomycotina</taxon>
        <taxon>Agaricomycetes</taxon>
        <taxon>Agaricomycetidae</taxon>
        <taxon>Agaricales</taxon>
        <taxon>Agaricineae</taxon>
        <taxon>Strophariaceae</taxon>
        <taxon>Psilocybe</taxon>
    </lineage>
</organism>
<evidence type="ECO:0000313" key="4">
    <source>
        <dbReference type="EMBL" id="KAF5318184.1"/>
    </source>
</evidence>
<dbReference type="OrthoDB" id="10259639at2759"/>
<reference evidence="4 5" key="1">
    <citation type="journal article" date="2020" name="ISME J.">
        <title>Uncovering the hidden diversity of litter-decomposition mechanisms in mushroom-forming fungi.</title>
        <authorList>
            <person name="Floudas D."/>
            <person name="Bentzer J."/>
            <person name="Ahren D."/>
            <person name="Johansson T."/>
            <person name="Persson P."/>
            <person name="Tunlid A."/>
        </authorList>
    </citation>
    <scope>NUCLEOTIDE SEQUENCE [LARGE SCALE GENOMIC DNA]</scope>
    <source>
        <strain evidence="4 5">CBS 101986</strain>
    </source>
</reference>
<sequence length="185" mass="21158">MSTDVLPVITIDLVLDLQTAPKDALRGILHAILFHRIFGPIKSQSFEVLDVTMPGIKDDNIELLVKEKVDAFWRGIEDSGRTKRGQIMLTMSEMKTKRNWWTTTEEDLPWEQWVVNVELRQPKTDYDRQTFARELNATLTKALHMIITYVSSERGRAVVPPITDAHPISPFPYKITTRVGNVEVG</sequence>
<dbReference type="InterPro" id="IPR012445">
    <property type="entry name" value="ATG101"/>
</dbReference>
<dbReference type="Pfam" id="PF07855">
    <property type="entry name" value="ATG101"/>
    <property type="match status" value="1"/>
</dbReference>
<comment type="similarity">
    <text evidence="1">Belongs to the ATG101 family.</text>
</comment>
<accession>A0A8H5B7H1</accession>
<dbReference type="GO" id="GO:1990316">
    <property type="term" value="C:Atg1/ULK1 kinase complex"/>
    <property type="evidence" value="ECO:0007669"/>
    <property type="project" value="TreeGrafter"/>
</dbReference>
<dbReference type="AlphaFoldDB" id="A0A8H5B7H1"/>
<dbReference type="PANTHER" id="PTHR13292">
    <property type="entry name" value="AUTOPHAGY-RELATED PROTEIN 101"/>
    <property type="match status" value="1"/>
</dbReference>
<protein>
    <recommendedName>
        <fullName evidence="2">Autophagy-related protein 101</fullName>
    </recommendedName>
</protein>
<dbReference type="PANTHER" id="PTHR13292:SF0">
    <property type="entry name" value="AUTOPHAGY-RELATED PROTEIN 101"/>
    <property type="match status" value="1"/>
</dbReference>
<dbReference type="GO" id="GO:0000407">
    <property type="term" value="C:phagophore assembly site"/>
    <property type="evidence" value="ECO:0007669"/>
    <property type="project" value="TreeGrafter"/>
</dbReference>
<proteinExistence type="inferred from homology"/>